<feature type="transmembrane region" description="Helical" evidence="6">
    <location>
        <begin position="113"/>
        <end position="132"/>
    </location>
</feature>
<keyword evidence="4 6" id="KW-0472">Membrane</keyword>
<feature type="transmembrane region" description="Helical" evidence="6">
    <location>
        <begin position="232"/>
        <end position="251"/>
    </location>
</feature>
<keyword evidence="2 6" id="KW-0812">Transmembrane</keyword>
<evidence type="ECO:0000313" key="8">
    <source>
        <dbReference type="EMBL" id="KAK9832898.1"/>
    </source>
</evidence>
<dbReference type="InterPro" id="IPR037185">
    <property type="entry name" value="EmrE-like"/>
</dbReference>
<comment type="subcellular location">
    <subcellularLocation>
        <location evidence="1">Membrane</location>
        <topology evidence="1">Multi-pass membrane protein</topology>
    </subcellularLocation>
</comment>
<sequence>MAGGGSQSSYGTVAYNTALVAAYLGLNSLLNLTNKWALGVYGLSFPLLLTTVHMAFSFTVLLPFMLRPSMQQQHKDTLSTQWKGIVAIGLYMACNVALNNSSLVWVTLTLNQIIRSSIPVFTALLALVIENYRPQKGETAGLFLLTSGVITAVWSGSVAGKPMGVVLCLLGTVCNAAMMSTSGRVLSEKLDALRLTFYTAPVSCAVLLPIFLRFELPRFRTYLTEHGWETGSILLASSIVALSYNVVHYLMIQQTSAVTTTVIGETKIIGLLLLSAFLLGESKAFTLRLSIGCLMALVGFAFYSYSKVSQQQRQQLPRKSSAPGRTPKSKESPMRAADSFDEEAQEQQSLLHPDSGSK</sequence>
<feature type="region of interest" description="Disordered" evidence="5">
    <location>
        <begin position="312"/>
        <end position="358"/>
    </location>
</feature>
<dbReference type="InterPro" id="IPR004853">
    <property type="entry name" value="Sugar_P_trans_dom"/>
</dbReference>
<dbReference type="EMBL" id="JALJOS010000011">
    <property type="protein sequence ID" value="KAK9832898.1"/>
    <property type="molecule type" value="Genomic_DNA"/>
</dbReference>
<dbReference type="Proteomes" id="UP001438707">
    <property type="component" value="Unassembled WGS sequence"/>
</dbReference>
<evidence type="ECO:0000256" key="2">
    <source>
        <dbReference type="ARBA" id="ARBA00022692"/>
    </source>
</evidence>
<evidence type="ECO:0000256" key="3">
    <source>
        <dbReference type="ARBA" id="ARBA00022989"/>
    </source>
</evidence>
<dbReference type="SUPFAM" id="SSF103481">
    <property type="entry name" value="Multidrug resistance efflux transporter EmrE"/>
    <property type="match status" value="2"/>
</dbReference>
<gene>
    <name evidence="8" type="ORF">WJX74_001083</name>
</gene>
<organism evidence="8 9">
    <name type="scientific">Apatococcus lobatus</name>
    <dbReference type="NCBI Taxonomy" id="904363"/>
    <lineage>
        <taxon>Eukaryota</taxon>
        <taxon>Viridiplantae</taxon>
        <taxon>Chlorophyta</taxon>
        <taxon>core chlorophytes</taxon>
        <taxon>Trebouxiophyceae</taxon>
        <taxon>Chlorellales</taxon>
        <taxon>Chlorellaceae</taxon>
        <taxon>Apatococcus</taxon>
    </lineage>
</organism>
<dbReference type="InterPro" id="IPR050186">
    <property type="entry name" value="TPT_transporter"/>
</dbReference>
<feature type="transmembrane region" description="Helical" evidence="6">
    <location>
        <begin position="285"/>
        <end position="305"/>
    </location>
</feature>
<reference evidence="8 9" key="1">
    <citation type="journal article" date="2024" name="Nat. Commun.">
        <title>Phylogenomics reveals the evolutionary origins of lichenization in chlorophyte algae.</title>
        <authorList>
            <person name="Puginier C."/>
            <person name="Libourel C."/>
            <person name="Otte J."/>
            <person name="Skaloud P."/>
            <person name="Haon M."/>
            <person name="Grisel S."/>
            <person name="Petersen M."/>
            <person name="Berrin J.G."/>
            <person name="Delaux P.M."/>
            <person name="Dal Grande F."/>
            <person name="Keller J."/>
        </authorList>
    </citation>
    <scope>NUCLEOTIDE SEQUENCE [LARGE SCALE GENOMIC DNA]</scope>
    <source>
        <strain evidence="8 9">SAG 2145</strain>
    </source>
</reference>
<name>A0AAW1RGY4_9CHLO</name>
<comment type="caution">
    <text evidence="8">The sequence shown here is derived from an EMBL/GenBank/DDBJ whole genome shotgun (WGS) entry which is preliminary data.</text>
</comment>
<feature type="transmembrane region" description="Helical" evidence="6">
    <location>
        <begin position="12"/>
        <end position="30"/>
    </location>
</feature>
<keyword evidence="9" id="KW-1185">Reference proteome</keyword>
<proteinExistence type="predicted"/>
<evidence type="ECO:0000256" key="1">
    <source>
        <dbReference type="ARBA" id="ARBA00004141"/>
    </source>
</evidence>
<protein>
    <recommendedName>
        <fullName evidence="7">Sugar phosphate transporter domain-containing protein</fullName>
    </recommendedName>
</protein>
<feature type="domain" description="Sugar phosphate transporter" evidence="7">
    <location>
        <begin position="20"/>
        <end position="304"/>
    </location>
</feature>
<evidence type="ECO:0000256" key="4">
    <source>
        <dbReference type="ARBA" id="ARBA00023136"/>
    </source>
</evidence>
<feature type="transmembrane region" description="Helical" evidence="6">
    <location>
        <begin position="258"/>
        <end position="279"/>
    </location>
</feature>
<dbReference type="Pfam" id="PF03151">
    <property type="entry name" value="TPT"/>
    <property type="match status" value="1"/>
</dbReference>
<evidence type="ECO:0000256" key="6">
    <source>
        <dbReference type="SAM" id="Phobius"/>
    </source>
</evidence>
<accession>A0AAW1RGY4</accession>
<evidence type="ECO:0000259" key="7">
    <source>
        <dbReference type="Pfam" id="PF03151"/>
    </source>
</evidence>
<keyword evidence="3 6" id="KW-1133">Transmembrane helix</keyword>
<dbReference type="AlphaFoldDB" id="A0AAW1RGY4"/>
<feature type="transmembrane region" description="Helical" evidence="6">
    <location>
        <begin position="192"/>
        <end position="212"/>
    </location>
</feature>
<dbReference type="PANTHER" id="PTHR11132">
    <property type="entry name" value="SOLUTE CARRIER FAMILY 35"/>
    <property type="match status" value="1"/>
</dbReference>
<feature type="compositionally biased region" description="Polar residues" evidence="5">
    <location>
        <begin position="346"/>
        <end position="358"/>
    </location>
</feature>
<feature type="transmembrane region" description="Helical" evidence="6">
    <location>
        <begin position="36"/>
        <end position="64"/>
    </location>
</feature>
<dbReference type="GO" id="GO:0016020">
    <property type="term" value="C:membrane"/>
    <property type="evidence" value="ECO:0007669"/>
    <property type="project" value="UniProtKB-SubCell"/>
</dbReference>
<feature type="transmembrane region" description="Helical" evidence="6">
    <location>
        <begin position="85"/>
        <end position="107"/>
    </location>
</feature>
<evidence type="ECO:0000313" key="9">
    <source>
        <dbReference type="Proteomes" id="UP001438707"/>
    </source>
</evidence>
<evidence type="ECO:0000256" key="5">
    <source>
        <dbReference type="SAM" id="MobiDB-lite"/>
    </source>
</evidence>